<dbReference type="PANTHER" id="PTHR43095">
    <property type="entry name" value="SUGAR KINASE"/>
    <property type="match status" value="1"/>
</dbReference>
<evidence type="ECO:0000259" key="5">
    <source>
        <dbReference type="Pfam" id="PF02782"/>
    </source>
</evidence>
<evidence type="ECO:0000256" key="2">
    <source>
        <dbReference type="ARBA" id="ARBA00022679"/>
    </source>
</evidence>
<feature type="domain" description="Carbohydrate kinase FGGY N-terminal" evidence="4">
    <location>
        <begin position="4"/>
        <end position="255"/>
    </location>
</feature>
<evidence type="ECO:0000259" key="4">
    <source>
        <dbReference type="Pfam" id="PF00370"/>
    </source>
</evidence>
<dbReference type="eggNOG" id="COG1070">
    <property type="taxonomic scope" value="Bacteria"/>
</dbReference>
<accession>D3LX33</accession>
<dbReference type="Gene3D" id="3.30.420.40">
    <property type="match status" value="2"/>
</dbReference>
<name>D3LX33_9FIRM</name>
<protein>
    <submittedName>
        <fullName evidence="6">Carbohydrate kinase, FGGY family protein</fullName>
    </submittedName>
</protein>
<keyword evidence="3 6" id="KW-0418">Kinase</keyword>
<dbReference type="InterPro" id="IPR050406">
    <property type="entry name" value="FGGY_Carb_Kinase"/>
</dbReference>
<dbReference type="OrthoDB" id="9805576at2"/>
<dbReference type="GO" id="GO:0005975">
    <property type="term" value="P:carbohydrate metabolic process"/>
    <property type="evidence" value="ECO:0007669"/>
    <property type="project" value="InterPro"/>
</dbReference>
<dbReference type="InterPro" id="IPR000577">
    <property type="entry name" value="Carb_kinase_FGGY"/>
</dbReference>
<gene>
    <name evidence="6" type="ORF">HMPREF0889_0843</name>
</gene>
<comment type="caution">
    <text evidence="6">The sequence shown here is derived from an EMBL/GenBank/DDBJ whole genome shotgun (WGS) entry which is preliminary data.</text>
</comment>
<feature type="domain" description="Carbohydrate kinase FGGY C-terminal" evidence="5">
    <location>
        <begin position="299"/>
        <end position="455"/>
    </location>
</feature>
<dbReference type="GO" id="GO:0016301">
    <property type="term" value="F:kinase activity"/>
    <property type="evidence" value="ECO:0007669"/>
    <property type="project" value="UniProtKB-KW"/>
</dbReference>
<dbReference type="InterPro" id="IPR043129">
    <property type="entry name" value="ATPase_NBD"/>
</dbReference>
<keyword evidence="2" id="KW-0808">Transferase</keyword>
<evidence type="ECO:0000313" key="6">
    <source>
        <dbReference type="EMBL" id="EFD93420.1"/>
    </source>
</evidence>
<dbReference type="Pfam" id="PF02782">
    <property type="entry name" value="FGGY_C"/>
    <property type="match status" value="1"/>
</dbReference>
<evidence type="ECO:0000256" key="1">
    <source>
        <dbReference type="ARBA" id="ARBA00009156"/>
    </source>
</evidence>
<sequence length="515" mass="56602">MDSYYVVFDAGTQSVKVAVYSFAGKCVAAATEKTSLQYPRPGWVEMDIDEYYRSVKKCMRICSDRMRADGLSTAAVAAIMGDGIICGIAGINEEGKPVTPYINYLDSRTAADVARLKAENRSIWARETGNAEPNVMFPAMIARWFLAHTEFVKTGVKFIHNCPYILLHLAGLRGTEAFIDWGTLSGWGLGYKVAAKEWSPAQLQILGIDRTYLPRIVKPWEHIGRLCAADAAETGFPEGIPICAGAGDTMQSMLGSGVWKAGQAADVAGTCAMFCVAVPGIIPALSQRGSGFVFNAGTLADTYFYWGTVRTGGLALRWFKDAVCRQEANESYYRTLDELAQAYPPGCNGALFFPYLTGNSTSRPYVRGTFTGLTLEANQGALWRCVLEGIGYDYREIMAQCRQADIKINGVTVTEGGSRDALWNQIKADMLETTVYTLAEAGGAMPTNAVIAAYSAGHISDVRGPLQERIRLRHTFLPRENAVRLYKKQYERRCRLLTALNEGEKAARRYDESSY</sequence>
<proteinExistence type="inferred from homology"/>
<dbReference type="Proteomes" id="UP000003242">
    <property type="component" value="Unassembled WGS sequence"/>
</dbReference>
<dbReference type="InterPro" id="IPR018485">
    <property type="entry name" value="FGGY_C"/>
</dbReference>
<dbReference type="Pfam" id="PF00370">
    <property type="entry name" value="FGGY_N"/>
    <property type="match status" value="1"/>
</dbReference>
<evidence type="ECO:0000313" key="7">
    <source>
        <dbReference type="Proteomes" id="UP000003242"/>
    </source>
</evidence>
<dbReference type="PIRSF" id="PIRSF000538">
    <property type="entry name" value="GlpK"/>
    <property type="match status" value="1"/>
</dbReference>
<comment type="similarity">
    <text evidence="1">Belongs to the FGGY kinase family.</text>
</comment>
<organism evidence="6 7">
    <name type="scientific">Megasphaera lornae</name>
    <dbReference type="NCBI Taxonomy" id="1000568"/>
    <lineage>
        <taxon>Bacteria</taxon>
        <taxon>Bacillati</taxon>
        <taxon>Bacillota</taxon>
        <taxon>Negativicutes</taxon>
        <taxon>Veillonellales</taxon>
        <taxon>Veillonellaceae</taxon>
        <taxon>Megasphaera</taxon>
    </lineage>
</organism>
<reference evidence="7" key="1">
    <citation type="submission" date="2009-12" db="EMBL/GenBank/DDBJ databases">
        <title>Sequence of Clostridiales genomosp. BVAB3 str. UPII9-5.</title>
        <authorList>
            <person name="Madupu R."/>
            <person name="Durkin A.S."/>
            <person name="Torralba M."/>
            <person name="Methe B."/>
            <person name="Sutton G.G."/>
            <person name="Strausberg R.L."/>
            <person name="Nelson K.E."/>
        </authorList>
    </citation>
    <scope>NUCLEOTIDE SEQUENCE [LARGE SCALE GENOMIC DNA]</scope>
    <source>
        <strain evidence="7">28L</strain>
    </source>
</reference>
<dbReference type="AlphaFoldDB" id="D3LX33"/>
<dbReference type="EMBL" id="ADGP01000033">
    <property type="protein sequence ID" value="EFD93420.1"/>
    <property type="molecule type" value="Genomic_DNA"/>
</dbReference>
<dbReference type="STRING" id="699218.HMPREF0889_0843"/>
<dbReference type="InterPro" id="IPR018484">
    <property type="entry name" value="FGGY_N"/>
</dbReference>
<dbReference type="RefSeq" id="WP_009381520.1">
    <property type="nucleotide sequence ID" value="NZ_ADGP01000033.1"/>
</dbReference>
<evidence type="ECO:0000256" key="3">
    <source>
        <dbReference type="ARBA" id="ARBA00022777"/>
    </source>
</evidence>
<dbReference type="SUPFAM" id="SSF53067">
    <property type="entry name" value="Actin-like ATPase domain"/>
    <property type="match status" value="2"/>
</dbReference>
<dbReference type="CDD" id="cd00366">
    <property type="entry name" value="ASKHA_NBD_FGGY"/>
    <property type="match status" value="1"/>
</dbReference>